<organism evidence="1">
    <name type="scientific">uncultured Caudovirales phage</name>
    <dbReference type="NCBI Taxonomy" id="2100421"/>
    <lineage>
        <taxon>Viruses</taxon>
        <taxon>Duplodnaviria</taxon>
        <taxon>Heunggongvirae</taxon>
        <taxon>Uroviricota</taxon>
        <taxon>Caudoviricetes</taxon>
        <taxon>Peduoviridae</taxon>
        <taxon>Maltschvirus</taxon>
        <taxon>Maltschvirus maltsch</taxon>
    </lineage>
</organism>
<protein>
    <submittedName>
        <fullName evidence="1">Uncharacterized protein</fullName>
    </submittedName>
</protein>
<evidence type="ECO:0000313" key="1">
    <source>
        <dbReference type="EMBL" id="CAB5194954.1"/>
    </source>
</evidence>
<gene>
    <name evidence="1" type="ORF">UFOVP168_38</name>
</gene>
<sequence length="69" mass="7343">MKISKDMDTSALVEVLGAGTVAEAEALRRSLVALHDGAELSDLPEFILSAHINHALAALPTDIPGEFFR</sequence>
<reference evidence="1" key="1">
    <citation type="submission" date="2020-05" db="EMBL/GenBank/DDBJ databases">
        <authorList>
            <person name="Chiriac C."/>
            <person name="Salcher M."/>
            <person name="Ghai R."/>
            <person name="Kavagutti S V."/>
        </authorList>
    </citation>
    <scope>NUCLEOTIDE SEQUENCE</scope>
</reference>
<dbReference type="EMBL" id="LR798220">
    <property type="protein sequence ID" value="CAB5194954.1"/>
    <property type="molecule type" value="Genomic_DNA"/>
</dbReference>
<proteinExistence type="predicted"/>
<accession>A0A6J7WFU1</accession>
<name>A0A6J7WFU1_9CAUD</name>